<feature type="region of interest" description="Disordered" evidence="1">
    <location>
        <begin position="39"/>
        <end position="120"/>
    </location>
</feature>
<evidence type="ECO:0000256" key="2">
    <source>
        <dbReference type="SAM" id="Phobius"/>
    </source>
</evidence>
<gene>
    <name evidence="3" type="ORF">CYNAS_LOCUS20026</name>
</gene>
<keyword evidence="4" id="KW-1185">Reference proteome</keyword>
<feature type="transmembrane region" description="Helical" evidence="2">
    <location>
        <begin position="12"/>
        <end position="31"/>
    </location>
</feature>
<keyword evidence="2" id="KW-0472">Membrane</keyword>
<comment type="caution">
    <text evidence="3">The sequence shown here is derived from an EMBL/GenBank/DDBJ whole genome shotgun (WGS) entry which is preliminary data.</text>
</comment>
<evidence type="ECO:0000256" key="1">
    <source>
        <dbReference type="SAM" id="MobiDB-lite"/>
    </source>
</evidence>
<organism evidence="3 4">
    <name type="scientific">Cylicocyclus nassatus</name>
    <name type="common">Nematode worm</name>
    <dbReference type="NCBI Taxonomy" id="53992"/>
    <lineage>
        <taxon>Eukaryota</taxon>
        <taxon>Metazoa</taxon>
        <taxon>Ecdysozoa</taxon>
        <taxon>Nematoda</taxon>
        <taxon>Chromadorea</taxon>
        <taxon>Rhabditida</taxon>
        <taxon>Rhabditina</taxon>
        <taxon>Rhabditomorpha</taxon>
        <taxon>Strongyloidea</taxon>
        <taxon>Strongylidae</taxon>
        <taxon>Cylicocyclus</taxon>
    </lineage>
</organism>
<reference evidence="3" key="1">
    <citation type="submission" date="2023-07" db="EMBL/GenBank/DDBJ databases">
        <authorList>
            <consortium name="CYATHOMIX"/>
        </authorList>
    </citation>
    <scope>NUCLEOTIDE SEQUENCE</scope>
    <source>
        <strain evidence="3">N/A</strain>
    </source>
</reference>
<dbReference type="AlphaFoldDB" id="A0AA36MFK7"/>
<feature type="compositionally biased region" description="Basic and acidic residues" evidence="1">
    <location>
        <begin position="87"/>
        <end position="111"/>
    </location>
</feature>
<protein>
    <submittedName>
        <fullName evidence="3">Uncharacterized protein</fullName>
    </submittedName>
</protein>
<dbReference type="Proteomes" id="UP001176961">
    <property type="component" value="Unassembled WGS sequence"/>
</dbReference>
<keyword evidence="2" id="KW-1133">Transmembrane helix</keyword>
<accession>A0AA36MFK7</accession>
<evidence type="ECO:0000313" key="3">
    <source>
        <dbReference type="EMBL" id="CAJ0608043.1"/>
    </source>
</evidence>
<dbReference type="EMBL" id="CATQJL010000316">
    <property type="protein sequence ID" value="CAJ0608043.1"/>
    <property type="molecule type" value="Genomic_DNA"/>
</dbReference>
<evidence type="ECO:0000313" key="4">
    <source>
        <dbReference type="Proteomes" id="UP001176961"/>
    </source>
</evidence>
<keyword evidence="2" id="KW-0812">Transmembrane</keyword>
<sequence length="160" mass="17955">MGEGRVEGSRKVALFHAYLAFTLFLSFVTTCSKVRNSSRKAAGATLRPVKAPQKPKNKQCLPKEAKTQQASAPMKSDDTEQGVQVIKKQEKNKKENVKEIKVVQPRKEKTKNPVSMNEGTPIDAHQLELLNEAQNMEHSKNTDYVNPDLCFDDVISEKNK</sequence>
<proteinExistence type="predicted"/>
<name>A0AA36MFK7_CYLNA</name>